<reference evidence="1 2" key="1">
    <citation type="submission" date="2018-02" db="EMBL/GenBank/DDBJ databases">
        <title>Mycoplasma marinum and Mycoplasma todarodis sp. nov., moderately halophilic and psychrotolerant mycoplasmas isolated from cephalopods.</title>
        <authorList>
            <person name="Viver T."/>
        </authorList>
    </citation>
    <scope>NUCLEOTIDE SEQUENCE [LARGE SCALE GENOMIC DNA]</scope>
    <source>
        <strain evidence="1 2">PE</strain>
    </source>
</reference>
<keyword evidence="2" id="KW-1185">Reference proteome</keyword>
<proteinExistence type="predicted"/>
<gene>
    <name evidence="1" type="ORF">C4B24_03185</name>
</gene>
<protein>
    <recommendedName>
        <fullName evidence="3">HNH endonuclease</fullName>
    </recommendedName>
</protein>
<dbReference type="RefSeq" id="WP_131599276.1">
    <property type="nucleotide sequence ID" value="NZ_CBDBYK010000013.1"/>
</dbReference>
<dbReference type="Proteomes" id="UP000294192">
    <property type="component" value="Unassembled WGS sequence"/>
</dbReference>
<name>A0A4R0XVT1_9MOLU</name>
<evidence type="ECO:0000313" key="2">
    <source>
        <dbReference type="Proteomes" id="UP000294192"/>
    </source>
</evidence>
<organism evidence="1 2">
    <name type="scientific">Mycoplasma marinum</name>
    <dbReference type="NCBI Taxonomy" id="1937190"/>
    <lineage>
        <taxon>Bacteria</taxon>
        <taxon>Bacillati</taxon>
        <taxon>Mycoplasmatota</taxon>
        <taxon>Mollicutes</taxon>
        <taxon>Mycoplasmataceae</taxon>
        <taxon>Mycoplasma</taxon>
    </lineage>
</organism>
<sequence>MKLTKEEKEWLLLPKALPIKSHFKNPRMWMGKENWDKVRKEVYKRAKYLCELCGGKGYKHPVEAHEMWIFNLKTLEQVLLRFVALCPSCHRIQHMGLAAIHTHEGKLNPIRLASHFNRLRNTQFSYSEINVISSDVFHKLNKHEFKIVLDKCNDPLFDIRMVENEI</sequence>
<evidence type="ECO:0000313" key="1">
    <source>
        <dbReference type="EMBL" id="TCG11061.1"/>
    </source>
</evidence>
<dbReference type="OrthoDB" id="161705at2"/>
<dbReference type="AlphaFoldDB" id="A0A4R0XVT1"/>
<comment type="caution">
    <text evidence="1">The sequence shown here is derived from an EMBL/GenBank/DDBJ whole genome shotgun (WGS) entry which is preliminary data.</text>
</comment>
<evidence type="ECO:0008006" key="3">
    <source>
        <dbReference type="Google" id="ProtNLM"/>
    </source>
</evidence>
<accession>A0A4R0XVT1</accession>
<dbReference type="EMBL" id="PSZO01000014">
    <property type="protein sequence ID" value="TCG11061.1"/>
    <property type="molecule type" value="Genomic_DNA"/>
</dbReference>